<dbReference type="Pfam" id="PF00672">
    <property type="entry name" value="HAMP"/>
    <property type="match status" value="1"/>
</dbReference>
<evidence type="ECO:0000313" key="14">
    <source>
        <dbReference type="Proteomes" id="UP000192505"/>
    </source>
</evidence>
<comment type="caution">
    <text evidence="13">The sequence shown here is derived from an EMBL/GenBank/DDBJ whole genome shotgun (WGS) entry which is preliminary data.</text>
</comment>
<evidence type="ECO:0000256" key="6">
    <source>
        <dbReference type="ARBA" id="ARBA00022840"/>
    </source>
</evidence>
<dbReference type="SUPFAM" id="SSF55785">
    <property type="entry name" value="PYP-like sensor domain (PAS domain)"/>
    <property type="match status" value="3"/>
</dbReference>
<dbReference type="PROSITE" id="PS50887">
    <property type="entry name" value="GGDEF"/>
    <property type="match status" value="1"/>
</dbReference>
<evidence type="ECO:0008006" key="15">
    <source>
        <dbReference type="Google" id="ProtNLM"/>
    </source>
</evidence>
<evidence type="ECO:0000256" key="2">
    <source>
        <dbReference type="ARBA" id="ARBA00022553"/>
    </source>
</evidence>
<dbReference type="PANTHER" id="PTHR46663:SF3">
    <property type="entry name" value="SLL0267 PROTEIN"/>
    <property type="match status" value="1"/>
</dbReference>
<dbReference type="Gene3D" id="3.30.450.20">
    <property type="entry name" value="PAS domain"/>
    <property type="match status" value="4"/>
</dbReference>
<evidence type="ECO:0000313" key="13">
    <source>
        <dbReference type="EMBL" id="OQW89837.1"/>
    </source>
</evidence>
<dbReference type="InterPro" id="IPR000160">
    <property type="entry name" value="GGDEF_dom"/>
</dbReference>
<dbReference type="InterPro" id="IPR052163">
    <property type="entry name" value="DGC-Regulatory_Protein"/>
</dbReference>
<evidence type="ECO:0000259" key="10">
    <source>
        <dbReference type="PROSITE" id="PS50113"/>
    </source>
</evidence>
<dbReference type="PROSITE" id="PS50112">
    <property type="entry name" value="PAS"/>
    <property type="match status" value="2"/>
</dbReference>
<dbReference type="Gene3D" id="2.10.70.100">
    <property type="match status" value="1"/>
</dbReference>
<dbReference type="NCBIfam" id="TIGR00254">
    <property type="entry name" value="GGDEF"/>
    <property type="match status" value="1"/>
</dbReference>
<name>A0A1W9KYL8_9BURK</name>
<organism evidence="13 14">
    <name type="scientific">Rhodoferax ferrireducens</name>
    <dbReference type="NCBI Taxonomy" id="192843"/>
    <lineage>
        <taxon>Bacteria</taxon>
        <taxon>Pseudomonadati</taxon>
        <taxon>Pseudomonadota</taxon>
        <taxon>Betaproteobacteria</taxon>
        <taxon>Burkholderiales</taxon>
        <taxon>Comamonadaceae</taxon>
        <taxon>Rhodoferax</taxon>
    </lineage>
</organism>
<dbReference type="InterPro" id="IPR000014">
    <property type="entry name" value="PAS"/>
</dbReference>
<dbReference type="Pfam" id="PF08447">
    <property type="entry name" value="PAS_3"/>
    <property type="match status" value="1"/>
</dbReference>
<feature type="domain" description="PAS" evidence="9">
    <location>
        <begin position="616"/>
        <end position="661"/>
    </location>
</feature>
<feature type="transmembrane region" description="Helical" evidence="8">
    <location>
        <begin position="15"/>
        <end position="36"/>
    </location>
</feature>
<evidence type="ECO:0000256" key="7">
    <source>
        <dbReference type="ARBA" id="ARBA00023012"/>
    </source>
</evidence>
<feature type="domain" description="GGDEF" evidence="12">
    <location>
        <begin position="773"/>
        <end position="922"/>
    </location>
</feature>
<dbReference type="SMART" id="SM00091">
    <property type="entry name" value="PAS"/>
    <property type="match status" value="3"/>
</dbReference>
<gene>
    <name evidence="13" type="ORF">BWK72_00905</name>
</gene>
<dbReference type="InterPro" id="IPR043128">
    <property type="entry name" value="Rev_trsase/Diguanyl_cyclase"/>
</dbReference>
<feature type="domain" description="PAC" evidence="10">
    <location>
        <begin position="446"/>
        <end position="498"/>
    </location>
</feature>
<feature type="domain" description="PAC" evidence="10">
    <location>
        <begin position="689"/>
        <end position="741"/>
    </location>
</feature>
<sequence>MHLNLLARHSLKTRVTLSTMVIFLASLWSLSFYASYELRQDMQADLSAQQFATVSLLTKQVDERLSERLTWLQMVARDIDAELLADLPNLQSNIDSHPVLRAEFNDGMMVVNAEGLTVADTPRDADRAGQTQLALASVRVALTEGRPSIGQVYLDARHGMPMLDISTPIRDANGRVIGAVTGLTNLEKPNFLSAITASHYGRTGGYLLVEPRQRRIIAATDSARFMEQLPATGVNPQLDRFLDGFEGSLVFTNPRGQEMLASDKAVPSTGWIFSAVLPTSEAFAPIRAMHQRMLYATLALTLLAGGLTWWLTRRQLSPVLDTVQALAKRRPDNGLPLTLPVNASGEIGELIQAFNALLSAVAQRNQKLLAQQDMLSRTEALAHVGSWEWDSASNTVTWSEELFHFFHLDPARGAPSLEQQLRLYVPQDARRLREAIEQALRYAIPYELELHTMRHDGSQRYYLARGEVQRDAHNVVRKLVGSLQDITELKQIQETLQQSYVALQGVLQTTLDGFFRTDRQGRLLQVNPAYCAMSGYTQDELLQMSVLDLEATESPERVAARIVRLYQTGREQFETRHRRKDGSLWDVEASITVNTAGGEIFAFLRDVTERKQAQLRLEMAASVFSHAHEGISITDVQGNILNVNDTFCQITGYSRTEVIGQHTRLLKSERQDKAFYELMWKSLLVNGNWSGEIWNRRKNGEVYPELLTISAVRDERGVTRQYVALFSDISARKAIEDRVRQLAFFDALTELPNRRLLNDRLTQILLANKRSGHFGAVLFLDLDNFKPLNDTHGHAVGDMLLVEVAQRLKICVREVDTVARLGGDEFVVVLSELDTTLEKSKVQAMSIAEKIRQSLSAVYRLKRVSAQPGSDSVQIEHHCTASVGVAVFEPSQTDQETILRHADQAMYRAKASGRNRVELDAGL</sequence>
<evidence type="ECO:0000259" key="11">
    <source>
        <dbReference type="PROSITE" id="PS50885"/>
    </source>
</evidence>
<dbReference type="InterPro" id="IPR029151">
    <property type="entry name" value="Sensor-like_sf"/>
</dbReference>
<keyword evidence="2" id="KW-0597">Phosphoprotein</keyword>
<dbReference type="GO" id="GO:0000160">
    <property type="term" value="P:phosphorelay signal transduction system"/>
    <property type="evidence" value="ECO:0007669"/>
    <property type="project" value="UniProtKB-KW"/>
</dbReference>
<dbReference type="PANTHER" id="PTHR46663">
    <property type="entry name" value="DIGUANYLATE CYCLASE DGCT-RELATED"/>
    <property type="match status" value="1"/>
</dbReference>
<dbReference type="Proteomes" id="UP000192505">
    <property type="component" value="Unassembled WGS sequence"/>
</dbReference>
<proteinExistence type="predicted"/>
<keyword evidence="5" id="KW-0418">Kinase</keyword>
<keyword evidence="7" id="KW-0902">Two-component regulatory system</keyword>
<dbReference type="Gene3D" id="3.30.70.270">
    <property type="match status" value="1"/>
</dbReference>
<reference evidence="13 14" key="1">
    <citation type="submission" date="2017-01" db="EMBL/GenBank/DDBJ databases">
        <title>Novel large sulfur bacteria in the metagenomes of groundwater-fed chemosynthetic microbial mats in the Lake Huron basin.</title>
        <authorList>
            <person name="Sharrar A.M."/>
            <person name="Flood B.E."/>
            <person name="Bailey J.V."/>
            <person name="Jones D.S."/>
            <person name="Biddanda B."/>
            <person name="Ruberg S.A."/>
            <person name="Marcus D.N."/>
            <person name="Dick G.J."/>
        </authorList>
    </citation>
    <scope>NUCLEOTIDE SEQUENCE [LARGE SCALE GENOMIC DNA]</scope>
    <source>
        <strain evidence="13">A7</strain>
    </source>
</reference>
<keyword evidence="8" id="KW-1133">Transmembrane helix</keyword>
<keyword evidence="6" id="KW-0067">ATP-binding</keyword>
<comment type="subcellular location">
    <subcellularLocation>
        <location evidence="1">Membrane</location>
    </subcellularLocation>
</comment>
<dbReference type="SMART" id="SM00304">
    <property type="entry name" value="HAMP"/>
    <property type="match status" value="1"/>
</dbReference>
<evidence type="ECO:0000256" key="3">
    <source>
        <dbReference type="ARBA" id="ARBA00022679"/>
    </source>
</evidence>
<dbReference type="GO" id="GO:0016301">
    <property type="term" value="F:kinase activity"/>
    <property type="evidence" value="ECO:0007669"/>
    <property type="project" value="UniProtKB-KW"/>
</dbReference>
<keyword evidence="8" id="KW-0812">Transmembrane</keyword>
<dbReference type="SMART" id="SM00267">
    <property type="entry name" value="GGDEF"/>
    <property type="match status" value="1"/>
</dbReference>
<dbReference type="CDD" id="cd18773">
    <property type="entry name" value="PDC1_HK_sensor"/>
    <property type="match status" value="1"/>
</dbReference>
<feature type="domain" description="PAS" evidence="9">
    <location>
        <begin position="499"/>
        <end position="569"/>
    </location>
</feature>
<dbReference type="EMBL" id="MTEI01000001">
    <property type="protein sequence ID" value="OQW89837.1"/>
    <property type="molecule type" value="Genomic_DNA"/>
</dbReference>
<evidence type="ECO:0000256" key="5">
    <source>
        <dbReference type="ARBA" id="ARBA00022777"/>
    </source>
</evidence>
<dbReference type="CDD" id="cd18774">
    <property type="entry name" value="PDC2_HK_sensor"/>
    <property type="match status" value="1"/>
</dbReference>
<feature type="domain" description="HAMP" evidence="11">
    <location>
        <begin position="313"/>
        <end position="366"/>
    </location>
</feature>
<feature type="transmembrane region" description="Helical" evidence="8">
    <location>
        <begin position="293"/>
        <end position="311"/>
    </location>
</feature>
<dbReference type="Pfam" id="PF13426">
    <property type="entry name" value="PAS_9"/>
    <property type="match status" value="2"/>
</dbReference>
<dbReference type="InterPro" id="IPR001610">
    <property type="entry name" value="PAC"/>
</dbReference>
<dbReference type="InterPro" id="IPR000700">
    <property type="entry name" value="PAS-assoc_C"/>
</dbReference>
<dbReference type="GO" id="GO:0005524">
    <property type="term" value="F:ATP binding"/>
    <property type="evidence" value="ECO:0007669"/>
    <property type="project" value="UniProtKB-KW"/>
</dbReference>
<dbReference type="SMART" id="SM00086">
    <property type="entry name" value="PAC"/>
    <property type="match status" value="3"/>
</dbReference>
<evidence type="ECO:0000256" key="4">
    <source>
        <dbReference type="ARBA" id="ARBA00022741"/>
    </source>
</evidence>
<dbReference type="FunFam" id="3.30.70.270:FF:000001">
    <property type="entry name" value="Diguanylate cyclase domain protein"/>
    <property type="match status" value="1"/>
</dbReference>
<evidence type="ECO:0000259" key="9">
    <source>
        <dbReference type="PROSITE" id="PS50112"/>
    </source>
</evidence>
<protein>
    <recommendedName>
        <fullName evidence="15">Diguanylate cyclase with PAS/PAC sensor</fullName>
    </recommendedName>
</protein>
<dbReference type="PROSITE" id="PS50113">
    <property type="entry name" value="PAC"/>
    <property type="match status" value="3"/>
</dbReference>
<keyword evidence="3" id="KW-0808">Transferase</keyword>
<evidence type="ECO:0000256" key="8">
    <source>
        <dbReference type="SAM" id="Phobius"/>
    </source>
</evidence>
<dbReference type="SUPFAM" id="SSF55073">
    <property type="entry name" value="Nucleotide cyclase"/>
    <property type="match status" value="1"/>
</dbReference>
<dbReference type="InterPro" id="IPR029787">
    <property type="entry name" value="Nucleotide_cyclase"/>
</dbReference>
<evidence type="ECO:0000259" key="12">
    <source>
        <dbReference type="PROSITE" id="PS50887"/>
    </source>
</evidence>
<dbReference type="NCBIfam" id="TIGR00229">
    <property type="entry name" value="sensory_box"/>
    <property type="match status" value="2"/>
</dbReference>
<dbReference type="CDD" id="cd01949">
    <property type="entry name" value="GGDEF"/>
    <property type="match status" value="1"/>
</dbReference>
<dbReference type="Gene3D" id="6.10.340.10">
    <property type="match status" value="1"/>
</dbReference>
<dbReference type="GO" id="GO:0016020">
    <property type="term" value="C:membrane"/>
    <property type="evidence" value="ECO:0007669"/>
    <property type="project" value="UniProtKB-SubCell"/>
</dbReference>
<dbReference type="AlphaFoldDB" id="A0A1W9KYL8"/>
<feature type="domain" description="PAC" evidence="10">
    <location>
        <begin position="571"/>
        <end position="619"/>
    </location>
</feature>
<dbReference type="InterPro" id="IPR013655">
    <property type="entry name" value="PAS_fold_3"/>
</dbReference>
<dbReference type="InterPro" id="IPR003660">
    <property type="entry name" value="HAMP_dom"/>
</dbReference>
<dbReference type="Pfam" id="PF00990">
    <property type="entry name" value="GGDEF"/>
    <property type="match status" value="1"/>
</dbReference>
<accession>A0A1W9KYL8</accession>
<dbReference type="PROSITE" id="PS50885">
    <property type="entry name" value="HAMP"/>
    <property type="match status" value="1"/>
</dbReference>
<evidence type="ECO:0000256" key="1">
    <source>
        <dbReference type="ARBA" id="ARBA00004370"/>
    </source>
</evidence>
<keyword evidence="4" id="KW-0547">Nucleotide-binding</keyword>
<dbReference type="SUPFAM" id="SSF103190">
    <property type="entry name" value="Sensory domain-like"/>
    <property type="match status" value="1"/>
</dbReference>
<keyword evidence="8" id="KW-0472">Membrane</keyword>
<dbReference type="InterPro" id="IPR035965">
    <property type="entry name" value="PAS-like_dom_sf"/>
</dbReference>
<dbReference type="CDD" id="cd00130">
    <property type="entry name" value="PAS"/>
    <property type="match status" value="3"/>
</dbReference>